<sequence>MYRNSKGLRWNSATEIADRTLQLASNSAVDRNLLTADEGETLTGGAVIDVQILQTELSCSVEDSMLCHRFAEIMKYTSILRTPLESLMSYV</sequence>
<gene>
    <name evidence="1" type="ORF">HO173_011701</name>
</gene>
<organism evidence="1 2">
    <name type="scientific">Letharia columbiana</name>
    <dbReference type="NCBI Taxonomy" id="112416"/>
    <lineage>
        <taxon>Eukaryota</taxon>
        <taxon>Fungi</taxon>
        <taxon>Dikarya</taxon>
        <taxon>Ascomycota</taxon>
        <taxon>Pezizomycotina</taxon>
        <taxon>Lecanoromycetes</taxon>
        <taxon>OSLEUM clade</taxon>
        <taxon>Lecanoromycetidae</taxon>
        <taxon>Lecanorales</taxon>
        <taxon>Lecanorineae</taxon>
        <taxon>Parmeliaceae</taxon>
        <taxon>Letharia</taxon>
    </lineage>
</organism>
<comment type="caution">
    <text evidence="1">The sequence shown here is derived from an EMBL/GenBank/DDBJ whole genome shotgun (WGS) entry which is preliminary data.</text>
</comment>
<dbReference type="GeneID" id="59293343"/>
<dbReference type="RefSeq" id="XP_037159497.1">
    <property type="nucleotide sequence ID" value="XM_037313580.1"/>
</dbReference>
<evidence type="ECO:0000313" key="2">
    <source>
        <dbReference type="Proteomes" id="UP000578531"/>
    </source>
</evidence>
<reference evidence="1 2" key="1">
    <citation type="journal article" date="2020" name="Genomics">
        <title>Complete, high-quality genomes from long-read metagenomic sequencing of two wolf lichen thalli reveals enigmatic genome architecture.</title>
        <authorList>
            <person name="McKenzie S.K."/>
            <person name="Walston R.F."/>
            <person name="Allen J.L."/>
        </authorList>
    </citation>
    <scope>NUCLEOTIDE SEQUENCE [LARGE SCALE GENOMIC DNA]</scope>
    <source>
        <strain evidence="1">WasteWater2</strain>
    </source>
</reference>
<dbReference type="AlphaFoldDB" id="A0A8H6FHE8"/>
<keyword evidence="2" id="KW-1185">Reference proteome</keyword>
<evidence type="ECO:0000313" key="1">
    <source>
        <dbReference type="EMBL" id="KAF6228682.1"/>
    </source>
</evidence>
<accession>A0A8H6FHE8</accession>
<name>A0A8H6FHE8_9LECA</name>
<dbReference type="OrthoDB" id="10539302at2759"/>
<dbReference type="Proteomes" id="UP000578531">
    <property type="component" value="Unassembled WGS sequence"/>
</dbReference>
<dbReference type="EMBL" id="JACCJC010000075">
    <property type="protein sequence ID" value="KAF6228682.1"/>
    <property type="molecule type" value="Genomic_DNA"/>
</dbReference>
<proteinExistence type="predicted"/>
<protein>
    <submittedName>
        <fullName evidence="1">Uncharacterized protein</fullName>
    </submittedName>
</protein>